<organism evidence="2 3">
    <name type="scientific">Luteibacter yeojuensis</name>
    <dbReference type="NCBI Taxonomy" id="345309"/>
    <lineage>
        <taxon>Bacteria</taxon>
        <taxon>Pseudomonadati</taxon>
        <taxon>Pseudomonadota</taxon>
        <taxon>Gammaproteobacteria</taxon>
        <taxon>Lysobacterales</taxon>
        <taxon>Rhodanobacteraceae</taxon>
        <taxon>Luteibacter</taxon>
    </lineage>
</organism>
<comment type="caution">
    <text evidence="2">The sequence shown here is derived from an EMBL/GenBank/DDBJ whole genome shotgun (WGS) entry which is preliminary data.</text>
</comment>
<keyword evidence="1" id="KW-1133">Transmembrane helix</keyword>
<dbReference type="Proteomes" id="UP000033651">
    <property type="component" value="Unassembled WGS sequence"/>
</dbReference>
<keyword evidence="1" id="KW-0472">Membrane</keyword>
<keyword evidence="1" id="KW-0812">Transmembrane</keyword>
<evidence type="ECO:0008006" key="4">
    <source>
        <dbReference type="Google" id="ProtNLM"/>
    </source>
</evidence>
<dbReference type="AlphaFoldDB" id="A0A0F3L1M3"/>
<gene>
    <name evidence="2" type="ORF">VI08_00785</name>
</gene>
<evidence type="ECO:0000313" key="3">
    <source>
        <dbReference type="Proteomes" id="UP000033651"/>
    </source>
</evidence>
<name>A0A0F3L1M3_9GAMM</name>
<accession>A0A0F3L1M3</accession>
<reference evidence="2 3" key="1">
    <citation type="submission" date="2015-03" db="EMBL/GenBank/DDBJ databases">
        <title>Draft genome sequence of Luteibacter yeojuensis strain SU11.</title>
        <authorList>
            <person name="Sulaiman J."/>
            <person name="Priya K."/>
            <person name="Chan K.-G."/>
        </authorList>
    </citation>
    <scope>NUCLEOTIDE SEQUENCE [LARGE SCALE GENOMIC DNA]</scope>
    <source>
        <strain evidence="2 3">SU11</strain>
    </source>
</reference>
<dbReference type="PATRIC" id="fig|345309.4.peg.161"/>
<dbReference type="RefSeq" id="WP_045827617.1">
    <property type="nucleotide sequence ID" value="NZ_JZRB01000001.1"/>
</dbReference>
<sequence length="72" mass="7305">MRAGLIVVGIILIGLGIWVVAGNGSYEKTDTVAKLGPAKIEATHDKAIPQWAGIAGIVIGGIVAVAGLTRKN</sequence>
<dbReference type="EMBL" id="JZRB01000001">
    <property type="protein sequence ID" value="KJV37378.1"/>
    <property type="molecule type" value="Genomic_DNA"/>
</dbReference>
<evidence type="ECO:0000313" key="2">
    <source>
        <dbReference type="EMBL" id="KJV37378.1"/>
    </source>
</evidence>
<keyword evidence="3" id="KW-1185">Reference proteome</keyword>
<dbReference type="OrthoDB" id="5959416at2"/>
<evidence type="ECO:0000256" key="1">
    <source>
        <dbReference type="SAM" id="Phobius"/>
    </source>
</evidence>
<feature type="transmembrane region" description="Helical" evidence="1">
    <location>
        <begin position="48"/>
        <end position="68"/>
    </location>
</feature>
<protein>
    <recommendedName>
        <fullName evidence="4">DUF3185 domain-containing protein</fullName>
    </recommendedName>
</protein>
<proteinExistence type="predicted"/>